<feature type="domain" description="Major facilitator superfamily (MFS) profile" evidence="7">
    <location>
        <begin position="19"/>
        <end position="469"/>
    </location>
</feature>
<dbReference type="Pfam" id="PF07690">
    <property type="entry name" value="MFS_1"/>
    <property type="match status" value="1"/>
</dbReference>
<dbReference type="InterPro" id="IPR005829">
    <property type="entry name" value="Sugar_transporter_CS"/>
</dbReference>
<feature type="transmembrane region" description="Helical" evidence="6">
    <location>
        <begin position="209"/>
        <end position="230"/>
    </location>
</feature>
<gene>
    <name evidence="8" type="ORF">ACFQS9_15165</name>
</gene>
<name>A0ABW2RZE2_9NOCA</name>
<dbReference type="EMBL" id="JBHTCS010000017">
    <property type="protein sequence ID" value="MFC7449233.1"/>
    <property type="molecule type" value="Genomic_DNA"/>
</dbReference>
<dbReference type="Proteomes" id="UP001596484">
    <property type="component" value="Unassembled WGS sequence"/>
</dbReference>
<evidence type="ECO:0000256" key="6">
    <source>
        <dbReference type="SAM" id="Phobius"/>
    </source>
</evidence>
<feature type="transmembrane region" description="Helical" evidence="6">
    <location>
        <begin position="345"/>
        <end position="362"/>
    </location>
</feature>
<keyword evidence="3 6" id="KW-1133">Transmembrane helix</keyword>
<dbReference type="PANTHER" id="PTHR42718">
    <property type="entry name" value="MAJOR FACILITATOR SUPERFAMILY MULTIDRUG TRANSPORTER MFSC"/>
    <property type="match status" value="1"/>
</dbReference>
<feature type="transmembrane region" description="Helical" evidence="6">
    <location>
        <begin position="374"/>
        <end position="398"/>
    </location>
</feature>
<evidence type="ECO:0000259" key="7">
    <source>
        <dbReference type="PROSITE" id="PS50850"/>
    </source>
</evidence>
<dbReference type="InterPro" id="IPR011701">
    <property type="entry name" value="MFS"/>
</dbReference>
<evidence type="ECO:0000256" key="5">
    <source>
        <dbReference type="SAM" id="MobiDB-lite"/>
    </source>
</evidence>
<feature type="transmembrane region" description="Helical" evidence="6">
    <location>
        <begin position="86"/>
        <end position="109"/>
    </location>
</feature>
<evidence type="ECO:0000256" key="3">
    <source>
        <dbReference type="ARBA" id="ARBA00022989"/>
    </source>
</evidence>
<evidence type="ECO:0000256" key="2">
    <source>
        <dbReference type="ARBA" id="ARBA00022692"/>
    </source>
</evidence>
<dbReference type="Gene3D" id="1.20.1720.10">
    <property type="entry name" value="Multidrug resistance protein D"/>
    <property type="match status" value="1"/>
</dbReference>
<dbReference type="PROSITE" id="PS00216">
    <property type="entry name" value="SUGAR_TRANSPORT_1"/>
    <property type="match status" value="1"/>
</dbReference>
<dbReference type="Gene3D" id="1.20.1250.20">
    <property type="entry name" value="MFS general substrate transporter like domains"/>
    <property type="match status" value="1"/>
</dbReference>
<evidence type="ECO:0000313" key="8">
    <source>
        <dbReference type="EMBL" id="MFC7449233.1"/>
    </source>
</evidence>
<evidence type="ECO:0000256" key="1">
    <source>
        <dbReference type="ARBA" id="ARBA00004651"/>
    </source>
</evidence>
<dbReference type="SUPFAM" id="SSF103473">
    <property type="entry name" value="MFS general substrate transporter"/>
    <property type="match status" value="1"/>
</dbReference>
<keyword evidence="4 6" id="KW-0472">Membrane</keyword>
<protein>
    <submittedName>
        <fullName evidence="8">MFS transporter</fullName>
    </submittedName>
</protein>
<feature type="transmembrane region" description="Helical" evidence="6">
    <location>
        <begin position="419"/>
        <end position="437"/>
    </location>
</feature>
<feature type="transmembrane region" description="Helical" evidence="6">
    <location>
        <begin position="443"/>
        <end position="464"/>
    </location>
</feature>
<feature type="transmembrane region" description="Helical" evidence="6">
    <location>
        <begin position="236"/>
        <end position="259"/>
    </location>
</feature>
<evidence type="ECO:0000256" key="4">
    <source>
        <dbReference type="ARBA" id="ARBA00023136"/>
    </source>
</evidence>
<accession>A0ABW2RZE2</accession>
<feature type="transmembrane region" description="Helical" evidence="6">
    <location>
        <begin position="311"/>
        <end position="333"/>
    </location>
</feature>
<dbReference type="InterPro" id="IPR036259">
    <property type="entry name" value="MFS_trans_sf"/>
</dbReference>
<proteinExistence type="predicted"/>
<reference evidence="9" key="1">
    <citation type="journal article" date="2019" name="Int. J. Syst. Evol. Microbiol.">
        <title>The Global Catalogue of Microorganisms (GCM) 10K type strain sequencing project: providing services to taxonomists for standard genome sequencing and annotation.</title>
        <authorList>
            <consortium name="The Broad Institute Genomics Platform"/>
            <consortium name="The Broad Institute Genome Sequencing Center for Infectious Disease"/>
            <person name="Wu L."/>
            <person name="Ma J."/>
        </authorList>
    </citation>
    <scope>NUCLEOTIDE SEQUENCE [LARGE SCALE GENOMIC DNA]</scope>
    <source>
        <strain evidence="9">ICMP 19430</strain>
    </source>
</reference>
<dbReference type="PANTHER" id="PTHR42718:SF48">
    <property type="entry name" value="CONSERVED TWO-DOMAIN MEMBRANE PROTEIN-RELATED"/>
    <property type="match status" value="1"/>
</dbReference>
<dbReference type="CDD" id="cd17321">
    <property type="entry name" value="MFS_MMR_MDR_like"/>
    <property type="match status" value="1"/>
</dbReference>
<dbReference type="PRINTS" id="PR01036">
    <property type="entry name" value="TCRTETB"/>
</dbReference>
<comment type="caution">
    <text evidence="8">The sequence shown here is derived from an EMBL/GenBank/DDBJ whole genome shotgun (WGS) entry which is preliminary data.</text>
</comment>
<feature type="transmembrane region" description="Helical" evidence="6">
    <location>
        <begin position="56"/>
        <end position="74"/>
    </location>
</feature>
<dbReference type="PROSITE" id="PS50850">
    <property type="entry name" value="MFS"/>
    <property type="match status" value="1"/>
</dbReference>
<keyword evidence="9" id="KW-1185">Reference proteome</keyword>
<feature type="transmembrane region" description="Helical" evidence="6">
    <location>
        <begin position="170"/>
        <end position="189"/>
    </location>
</feature>
<dbReference type="RefSeq" id="WP_378406032.1">
    <property type="nucleotide sequence ID" value="NZ_JBHTCS010000017.1"/>
</dbReference>
<dbReference type="InterPro" id="IPR020846">
    <property type="entry name" value="MFS_dom"/>
</dbReference>
<feature type="transmembrane region" description="Helical" evidence="6">
    <location>
        <begin position="141"/>
        <end position="164"/>
    </location>
</feature>
<sequence>MTQVSEQTRRPPSQSSSLALLIACSATFVAFLDLSVVNIAFPTIARDFATAESTTLTWVVSGYAVAFAALLTPAGRLADVLGRRRVFLTALVGFALTSLMCAVAPSAPWLIGGRFLQGAAAALMIPAALALVLAVTSSERIAAAIGAWSAAGGFAAVVGPAIGGALVESFGWRAVFVINVPIAAALVALGTRLRTDDTRASDGPAPAGALPDIAGTLAATLGVGALVAGVTEGQRWGWASPTTLSVLGVGLALLALALVRSRRHPSPAIAVDLWRNRRYALSNATSFVFGAAMFAWLLAGPLFLDAIWGYTVLQSAGALSVGALAAMVTATAAGRTGSAATLRRLGVLGALMFAGSALWMSTDVFGAAHRLWSAWIPAGILGGGGIGLIVTVLGTVAASSVPPHQFASGVGMNLMSRQVGGALGVAVLAAVFAANAGDALAGFHALFLACAVAAVVAGILAATLTEGRGARADGSTPSSTLPIEIKEQ</sequence>
<feature type="region of interest" description="Disordered" evidence="5">
    <location>
        <begin position="469"/>
        <end position="488"/>
    </location>
</feature>
<comment type="subcellular location">
    <subcellularLocation>
        <location evidence="1">Cell membrane</location>
        <topology evidence="1">Multi-pass membrane protein</topology>
    </subcellularLocation>
</comment>
<feature type="transmembrane region" description="Helical" evidence="6">
    <location>
        <begin position="280"/>
        <end position="299"/>
    </location>
</feature>
<feature type="transmembrane region" description="Helical" evidence="6">
    <location>
        <begin position="20"/>
        <end position="44"/>
    </location>
</feature>
<keyword evidence="2 6" id="KW-0812">Transmembrane</keyword>
<evidence type="ECO:0000313" key="9">
    <source>
        <dbReference type="Proteomes" id="UP001596484"/>
    </source>
</evidence>
<feature type="transmembrane region" description="Helical" evidence="6">
    <location>
        <begin position="115"/>
        <end position="134"/>
    </location>
</feature>
<organism evidence="8 9">
    <name type="scientific">Rhodococcus daqingensis</name>
    <dbReference type="NCBI Taxonomy" id="2479363"/>
    <lineage>
        <taxon>Bacteria</taxon>
        <taxon>Bacillati</taxon>
        <taxon>Actinomycetota</taxon>
        <taxon>Actinomycetes</taxon>
        <taxon>Mycobacteriales</taxon>
        <taxon>Nocardiaceae</taxon>
        <taxon>Rhodococcus</taxon>
    </lineage>
</organism>